<proteinExistence type="predicted"/>
<dbReference type="RefSeq" id="WP_106365088.1">
    <property type="nucleotide sequence ID" value="NZ_PVTJ01000006.1"/>
</dbReference>
<dbReference type="EMBL" id="PVTJ01000006">
    <property type="protein sequence ID" value="PRY57914.1"/>
    <property type="molecule type" value="Genomic_DNA"/>
</dbReference>
<gene>
    <name evidence="2" type="ORF">B0I28_106337</name>
</gene>
<dbReference type="OrthoDB" id="3784033at2"/>
<organism evidence="2 3">
    <name type="scientific">Glycomyces artemisiae</name>
    <dbReference type="NCBI Taxonomy" id="1076443"/>
    <lineage>
        <taxon>Bacteria</taxon>
        <taxon>Bacillati</taxon>
        <taxon>Actinomycetota</taxon>
        <taxon>Actinomycetes</taxon>
        <taxon>Glycomycetales</taxon>
        <taxon>Glycomycetaceae</taxon>
        <taxon>Glycomyces</taxon>
    </lineage>
</organism>
<sequence length="313" mass="31786">MRWVRIGIIGLFLLAAGGAGLTGSIAGRDAGPGIGADGDTGGNASGPGGDAETDEVQGPSTPPELTATAEIRRSFMAPGIVAIAVTNHGDAPVHVTGVELVSDSFAPLGIQEFDSEVPGGDRTRDLLTEYGAGVCPDGPDSTAQPSTAVLHVETEDGAAHEVAAELSYPNGTLDRLLREACAAQAVAAATAIELGELTEAADGTLEGGLTLRPLNGAAVGATEVRGSVLFTVESAPLADAPLQGAPGETVTVPLVFDAFRCEGHAVGDAKQPFGFTVWILLDGADPIATPITVPDAQREDLWTMLDDRCGRTD</sequence>
<reference evidence="2 3" key="1">
    <citation type="submission" date="2018-03" db="EMBL/GenBank/DDBJ databases">
        <title>Genomic Encyclopedia of Type Strains, Phase III (KMG-III): the genomes of soil and plant-associated and newly described type strains.</title>
        <authorList>
            <person name="Whitman W."/>
        </authorList>
    </citation>
    <scope>NUCLEOTIDE SEQUENCE [LARGE SCALE GENOMIC DNA]</scope>
    <source>
        <strain evidence="2 3">CGMCC 4.7067</strain>
    </source>
</reference>
<feature type="region of interest" description="Disordered" evidence="1">
    <location>
        <begin position="32"/>
        <end position="64"/>
    </location>
</feature>
<protein>
    <submittedName>
        <fullName evidence="2">Uncharacterized protein</fullName>
    </submittedName>
</protein>
<dbReference type="AlphaFoldDB" id="A0A2T0UJ59"/>
<evidence type="ECO:0000313" key="2">
    <source>
        <dbReference type="EMBL" id="PRY57914.1"/>
    </source>
</evidence>
<evidence type="ECO:0000256" key="1">
    <source>
        <dbReference type="SAM" id="MobiDB-lite"/>
    </source>
</evidence>
<keyword evidence="3" id="KW-1185">Reference proteome</keyword>
<name>A0A2T0UJ59_9ACTN</name>
<comment type="caution">
    <text evidence="2">The sequence shown here is derived from an EMBL/GenBank/DDBJ whole genome shotgun (WGS) entry which is preliminary data.</text>
</comment>
<evidence type="ECO:0000313" key="3">
    <source>
        <dbReference type="Proteomes" id="UP000238176"/>
    </source>
</evidence>
<dbReference type="Proteomes" id="UP000238176">
    <property type="component" value="Unassembled WGS sequence"/>
</dbReference>
<accession>A0A2T0UJ59</accession>
<feature type="compositionally biased region" description="Gly residues" evidence="1">
    <location>
        <begin position="32"/>
        <end position="49"/>
    </location>
</feature>